<dbReference type="OrthoDB" id="9806984at2"/>
<keyword evidence="2" id="KW-1003">Cell membrane</keyword>
<evidence type="ECO:0000256" key="4">
    <source>
        <dbReference type="ARBA" id="ARBA00022692"/>
    </source>
</evidence>
<protein>
    <submittedName>
        <fullName evidence="9">Paraquat-inducible protein B</fullName>
    </submittedName>
</protein>
<evidence type="ECO:0000256" key="1">
    <source>
        <dbReference type="ARBA" id="ARBA00004533"/>
    </source>
</evidence>
<name>A0A1I3WHE0_9GAMM</name>
<dbReference type="Proteomes" id="UP000198924">
    <property type="component" value="Unassembled WGS sequence"/>
</dbReference>
<feature type="domain" description="Mce/MlaD" evidence="8">
    <location>
        <begin position="177"/>
        <end position="226"/>
    </location>
</feature>
<accession>A0A1I3WHE0</accession>
<dbReference type="EMBL" id="FOSH01000004">
    <property type="protein sequence ID" value="SFK07114.1"/>
    <property type="molecule type" value="Genomic_DNA"/>
</dbReference>
<keyword evidence="4 7" id="KW-0812">Transmembrane</keyword>
<evidence type="ECO:0000256" key="6">
    <source>
        <dbReference type="ARBA" id="ARBA00023136"/>
    </source>
</evidence>
<feature type="domain" description="Mce/MlaD" evidence="8">
    <location>
        <begin position="302"/>
        <end position="395"/>
    </location>
</feature>
<dbReference type="InterPro" id="IPR051800">
    <property type="entry name" value="PqiA-PqiB_transport"/>
</dbReference>
<evidence type="ECO:0000256" key="2">
    <source>
        <dbReference type="ARBA" id="ARBA00022475"/>
    </source>
</evidence>
<evidence type="ECO:0000256" key="3">
    <source>
        <dbReference type="ARBA" id="ARBA00022519"/>
    </source>
</evidence>
<proteinExistence type="predicted"/>
<sequence length="556" mass="61302">MTEDTSDTETTEELDTARAIKASSWSPIWILPIVALLIGAWLVVDDYLSTGPLINLTMSDAEGITAGKTLIKTRNVEIGHVESVKLSEDLQYAVVKARIDPDAASTLAEDTRFWVVKPRIGREGISGLNTVLSGAYIQLEPGKSKQEKRDFDVLDQPPVSLSGDGISINLDSPLGISLNPGDPVSYQGQVVGRVEKSEFLASNQHMHYQLFIEAPYDVLVTKNTRFWSSSGVNISLDSKGFNINLASLETLLSSGVSFGVLQEIENDPAAEPGEEFTLYPNQTAAQQASYDHYIEYVLMVKDTVRGLAEGAPVEFRGLRIGTVESVPWEYNSRMRNGKDGFAIPVLIRLEPQRLGDFHEGLVEEWKERIDRLIKRGLVATLKPGNLLTGAMFVDINIDKTPGMPELKTTMFRDRQVIPTKSSQLAQMEMKVSNLLDKLNSIDVQPVLDGVNANLKTSQALLQEVQKLAVNIDKFVNDPQTQTIPDNVNQTLTELRETLKGLSPDAPAYQNLSQSIKSLEGLINDIQPLVRTLNEQPNALIFNRTEQADPQPPAAQP</sequence>
<keyword evidence="5 7" id="KW-1133">Transmembrane helix</keyword>
<feature type="domain" description="Mce/MlaD" evidence="8">
    <location>
        <begin position="52"/>
        <end position="142"/>
    </location>
</feature>
<dbReference type="STRING" id="45496.SAMN04488079_104224"/>
<reference evidence="10" key="1">
    <citation type="submission" date="2016-10" db="EMBL/GenBank/DDBJ databases">
        <authorList>
            <person name="Varghese N."/>
            <person name="Submissions S."/>
        </authorList>
    </citation>
    <scope>NUCLEOTIDE SEQUENCE [LARGE SCALE GENOMIC DNA]</scope>
    <source>
        <strain evidence="10">DSM 11578</strain>
    </source>
</reference>
<dbReference type="PANTHER" id="PTHR30462">
    <property type="entry name" value="INTERMEMBRANE TRANSPORT PROTEIN PQIB-RELATED"/>
    <property type="match status" value="1"/>
</dbReference>
<dbReference type="NCBIfam" id="NF008070">
    <property type="entry name" value="PRK10807.1"/>
    <property type="match status" value="1"/>
</dbReference>
<keyword evidence="3" id="KW-0997">Cell inner membrane</keyword>
<keyword evidence="10" id="KW-1185">Reference proteome</keyword>
<feature type="transmembrane region" description="Helical" evidence="7">
    <location>
        <begin position="28"/>
        <end position="44"/>
    </location>
</feature>
<organism evidence="9 10">
    <name type="scientific">Methylophaga sulfidovorans</name>
    <dbReference type="NCBI Taxonomy" id="45496"/>
    <lineage>
        <taxon>Bacteria</taxon>
        <taxon>Pseudomonadati</taxon>
        <taxon>Pseudomonadota</taxon>
        <taxon>Gammaproteobacteria</taxon>
        <taxon>Thiotrichales</taxon>
        <taxon>Piscirickettsiaceae</taxon>
        <taxon>Methylophaga</taxon>
    </lineage>
</organism>
<evidence type="ECO:0000256" key="7">
    <source>
        <dbReference type="SAM" id="Phobius"/>
    </source>
</evidence>
<dbReference type="PANTHER" id="PTHR30462:SF2">
    <property type="entry name" value="INTERMEMBRANE TRANSPORT PROTEIN PQIB"/>
    <property type="match status" value="1"/>
</dbReference>
<keyword evidence="6 7" id="KW-0472">Membrane</keyword>
<dbReference type="InterPro" id="IPR003399">
    <property type="entry name" value="Mce/MlaD"/>
</dbReference>
<dbReference type="AlphaFoldDB" id="A0A1I3WHE0"/>
<evidence type="ECO:0000313" key="9">
    <source>
        <dbReference type="EMBL" id="SFK07114.1"/>
    </source>
</evidence>
<evidence type="ECO:0000259" key="8">
    <source>
        <dbReference type="Pfam" id="PF02470"/>
    </source>
</evidence>
<dbReference type="Pfam" id="PF02470">
    <property type="entry name" value="MlaD"/>
    <property type="match status" value="3"/>
</dbReference>
<dbReference type="RefSeq" id="WP_091712060.1">
    <property type="nucleotide sequence ID" value="NZ_FOSH01000004.1"/>
</dbReference>
<evidence type="ECO:0000256" key="5">
    <source>
        <dbReference type="ARBA" id="ARBA00022989"/>
    </source>
</evidence>
<comment type="subcellular location">
    <subcellularLocation>
        <location evidence="1">Cell inner membrane</location>
    </subcellularLocation>
</comment>
<evidence type="ECO:0000313" key="10">
    <source>
        <dbReference type="Proteomes" id="UP000198924"/>
    </source>
</evidence>
<dbReference type="GO" id="GO:0005886">
    <property type="term" value="C:plasma membrane"/>
    <property type="evidence" value="ECO:0007669"/>
    <property type="project" value="UniProtKB-SubCell"/>
</dbReference>
<gene>
    <name evidence="9" type="ORF">SAMN04488079_104224</name>
</gene>